<sequence>ELTSLGGNSVSAVQGSFNGRNILTFQGHPEFTTAVTAAIVDLLEQKGVGVNALAKGHGSVEEIRGQSSEVSIHRPVHSDLIGKCVLNFLTPSTQ</sequence>
<proteinExistence type="predicted"/>
<accession>A0A813JWI7</accession>
<dbReference type="AlphaFoldDB" id="A0A813JWI7"/>
<protein>
    <recommendedName>
        <fullName evidence="3">Glutamine amidotransferase domain-containing protein</fullName>
    </recommendedName>
</protein>
<dbReference type="EMBL" id="CAJNNW010026956">
    <property type="protein sequence ID" value="CAE8688768.1"/>
    <property type="molecule type" value="Genomic_DNA"/>
</dbReference>
<reference evidence="1" key="1">
    <citation type="submission" date="2021-02" db="EMBL/GenBank/DDBJ databases">
        <authorList>
            <person name="Dougan E. K."/>
            <person name="Rhodes N."/>
            <person name="Thang M."/>
            <person name="Chan C."/>
        </authorList>
    </citation>
    <scope>NUCLEOTIDE SEQUENCE</scope>
</reference>
<evidence type="ECO:0000313" key="1">
    <source>
        <dbReference type="EMBL" id="CAE8688768.1"/>
    </source>
</evidence>
<comment type="caution">
    <text evidence="1">The sequence shown here is derived from an EMBL/GenBank/DDBJ whole genome shotgun (WGS) entry which is preliminary data.</text>
</comment>
<organism evidence="1 2">
    <name type="scientific">Polarella glacialis</name>
    <name type="common">Dinoflagellate</name>
    <dbReference type="NCBI Taxonomy" id="89957"/>
    <lineage>
        <taxon>Eukaryota</taxon>
        <taxon>Sar</taxon>
        <taxon>Alveolata</taxon>
        <taxon>Dinophyceae</taxon>
        <taxon>Suessiales</taxon>
        <taxon>Suessiaceae</taxon>
        <taxon>Polarella</taxon>
    </lineage>
</organism>
<evidence type="ECO:0000313" key="2">
    <source>
        <dbReference type="Proteomes" id="UP000626109"/>
    </source>
</evidence>
<dbReference type="Proteomes" id="UP000626109">
    <property type="component" value="Unassembled WGS sequence"/>
</dbReference>
<gene>
    <name evidence="1" type="ORF">PGLA2088_LOCUS26117</name>
</gene>
<feature type="non-terminal residue" evidence="1">
    <location>
        <position position="94"/>
    </location>
</feature>
<name>A0A813JWI7_POLGL</name>
<evidence type="ECO:0008006" key="3">
    <source>
        <dbReference type="Google" id="ProtNLM"/>
    </source>
</evidence>